<comment type="caution">
    <text evidence="2">The sequence shown here is derived from an EMBL/GenBank/DDBJ whole genome shotgun (WGS) entry which is preliminary data.</text>
</comment>
<evidence type="ECO:0000256" key="1">
    <source>
        <dbReference type="SAM" id="Coils"/>
    </source>
</evidence>
<gene>
    <name evidence="2" type="ORF">AsFPU1_3490</name>
</gene>
<proteinExistence type="predicted"/>
<accession>A0A401ILC7</accession>
<reference evidence="3" key="1">
    <citation type="submission" date="2017-05" db="EMBL/GenBank/DDBJ databases">
        <title>Physiological properties and genetic analysis related to exopolysaccharide production of fresh-water unicellular cyanobacterium Aphanothece sacrum, Suizenji Nori, that has been cultured as a food source in Japan.</title>
        <authorList>
            <person name="Kanesaki Y."/>
            <person name="Yoshikawa S."/>
            <person name="Ohki K."/>
        </authorList>
    </citation>
    <scope>NUCLEOTIDE SEQUENCE [LARGE SCALE GENOMIC DNA]</scope>
    <source>
        <strain evidence="3">FPU1</strain>
    </source>
</reference>
<dbReference type="RefSeq" id="WP_124974353.1">
    <property type="nucleotide sequence ID" value="NZ_BDQK01000015.1"/>
</dbReference>
<keyword evidence="1" id="KW-0175">Coiled coil</keyword>
<organism evidence="2 3">
    <name type="scientific">Aphanothece sacrum FPU1</name>
    <dbReference type="NCBI Taxonomy" id="1920663"/>
    <lineage>
        <taxon>Bacteria</taxon>
        <taxon>Bacillati</taxon>
        <taxon>Cyanobacteriota</taxon>
        <taxon>Cyanophyceae</taxon>
        <taxon>Oscillatoriophycideae</taxon>
        <taxon>Chroococcales</taxon>
        <taxon>Aphanothecaceae</taxon>
        <taxon>Aphanothece</taxon>
    </lineage>
</organism>
<evidence type="ECO:0000313" key="2">
    <source>
        <dbReference type="EMBL" id="GBF82064.1"/>
    </source>
</evidence>
<name>A0A401ILC7_APHSA</name>
<protein>
    <submittedName>
        <fullName evidence="2">Miro domain-containing protein</fullName>
    </submittedName>
</protein>
<feature type="coiled-coil region" evidence="1">
    <location>
        <begin position="29"/>
        <end position="63"/>
    </location>
</feature>
<dbReference type="Proteomes" id="UP000287247">
    <property type="component" value="Unassembled WGS sequence"/>
</dbReference>
<sequence length="198" mass="22333">MENNDYLEIIQQAYLDRIQTIEDKYQAIIISKDENIQTLKQQINDLKSEIIFLRELVDKRENKLSQVYNQYNIQSPGVNMSNISDSSSGDKINYNLQNSTIGGGIAGRDYRGDIIHNYSSSELNDTIRDIQKLIDTLSQNSSINSTSEQMKIATQVIERIENTPTWKQKAINAAKQGLLEAMKSNPIGAFVAGAIEGW</sequence>
<keyword evidence="3" id="KW-1185">Reference proteome</keyword>
<dbReference type="OrthoDB" id="583303at2"/>
<feature type="coiled-coil region" evidence="1">
    <location>
        <begin position="120"/>
        <end position="163"/>
    </location>
</feature>
<dbReference type="EMBL" id="BDQK01000015">
    <property type="protein sequence ID" value="GBF82064.1"/>
    <property type="molecule type" value="Genomic_DNA"/>
</dbReference>
<evidence type="ECO:0000313" key="3">
    <source>
        <dbReference type="Proteomes" id="UP000287247"/>
    </source>
</evidence>
<dbReference type="AlphaFoldDB" id="A0A401ILC7"/>